<gene>
    <name evidence="14" type="ORF">C8263_01090</name>
</gene>
<proteinExistence type="inferred from homology"/>
<dbReference type="GO" id="GO:0052621">
    <property type="term" value="F:diguanylate cyclase activity"/>
    <property type="evidence" value="ECO:0007669"/>
    <property type="project" value="TreeGrafter"/>
</dbReference>
<evidence type="ECO:0000256" key="6">
    <source>
        <dbReference type="ARBA" id="ARBA00022824"/>
    </source>
</evidence>
<comment type="subcellular location">
    <subcellularLocation>
        <location evidence="2">Endoplasmic reticulum membrane</location>
        <topology evidence="2">Multi-pass membrane protein</topology>
    </subcellularLocation>
</comment>
<dbReference type="InterPro" id="IPR000160">
    <property type="entry name" value="GGDEF_dom"/>
</dbReference>
<keyword evidence="11" id="KW-0175">Coiled coil</keyword>
<dbReference type="RefSeq" id="WP_107136239.1">
    <property type="nucleotide sequence ID" value="NZ_PYSV01000001.1"/>
</dbReference>
<comment type="cofactor">
    <cofactor evidence="1">
        <name>Cu cation</name>
        <dbReference type="ChEBI" id="CHEBI:23378"/>
    </cofactor>
</comment>
<dbReference type="Proteomes" id="UP000240317">
    <property type="component" value="Unassembled WGS sequence"/>
</dbReference>
<dbReference type="GO" id="GO:1902201">
    <property type="term" value="P:negative regulation of bacterial-type flagellum-dependent cell motility"/>
    <property type="evidence" value="ECO:0007669"/>
    <property type="project" value="TreeGrafter"/>
</dbReference>
<dbReference type="SMART" id="SM00065">
    <property type="entry name" value="GAF"/>
    <property type="match status" value="1"/>
</dbReference>
<comment type="similarity">
    <text evidence="3">Belongs to the ethylene receptor family.</text>
</comment>
<evidence type="ECO:0000256" key="12">
    <source>
        <dbReference type="SAM" id="Phobius"/>
    </source>
</evidence>
<evidence type="ECO:0000256" key="2">
    <source>
        <dbReference type="ARBA" id="ARBA00004477"/>
    </source>
</evidence>
<dbReference type="CDD" id="cd01949">
    <property type="entry name" value="GGDEF"/>
    <property type="match status" value="1"/>
</dbReference>
<name>A0A2T3WCM4_9DEIO</name>
<evidence type="ECO:0000256" key="10">
    <source>
        <dbReference type="ARBA" id="ARBA00023136"/>
    </source>
</evidence>
<dbReference type="InterPro" id="IPR029016">
    <property type="entry name" value="GAF-like_dom_sf"/>
</dbReference>
<keyword evidence="7 12" id="KW-1133">Transmembrane helix</keyword>
<dbReference type="GO" id="GO:0005886">
    <property type="term" value="C:plasma membrane"/>
    <property type="evidence" value="ECO:0007669"/>
    <property type="project" value="TreeGrafter"/>
</dbReference>
<dbReference type="SUPFAM" id="SSF55781">
    <property type="entry name" value="GAF domain-like"/>
    <property type="match status" value="1"/>
</dbReference>
<keyword evidence="4 12" id="KW-0812">Transmembrane</keyword>
<dbReference type="PROSITE" id="PS50887">
    <property type="entry name" value="GGDEF"/>
    <property type="match status" value="1"/>
</dbReference>
<evidence type="ECO:0000313" key="14">
    <source>
        <dbReference type="EMBL" id="PTA69646.1"/>
    </source>
</evidence>
<dbReference type="InterPro" id="IPR058544">
    <property type="entry name" value="ETR1_N"/>
</dbReference>
<dbReference type="GO" id="GO:0043709">
    <property type="term" value="P:cell adhesion involved in single-species biofilm formation"/>
    <property type="evidence" value="ECO:0007669"/>
    <property type="project" value="TreeGrafter"/>
</dbReference>
<feature type="transmembrane region" description="Helical" evidence="12">
    <location>
        <begin position="89"/>
        <end position="113"/>
    </location>
</feature>
<keyword evidence="8" id="KW-0186">Copper</keyword>
<organism evidence="14 15">
    <name type="scientific">Deinococcus arcticus</name>
    <dbReference type="NCBI Taxonomy" id="2136176"/>
    <lineage>
        <taxon>Bacteria</taxon>
        <taxon>Thermotogati</taxon>
        <taxon>Deinococcota</taxon>
        <taxon>Deinococci</taxon>
        <taxon>Deinococcales</taxon>
        <taxon>Deinococcaceae</taxon>
        <taxon>Deinococcus</taxon>
    </lineage>
</organism>
<dbReference type="Pfam" id="PF00990">
    <property type="entry name" value="GGDEF"/>
    <property type="match status" value="1"/>
</dbReference>
<keyword evidence="5" id="KW-0936">Ethylene signaling pathway</keyword>
<dbReference type="AlphaFoldDB" id="A0A2T3WCM4"/>
<evidence type="ECO:0000259" key="13">
    <source>
        <dbReference type="PROSITE" id="PS50887"/>
    </source>
</evidence>
<evidence type="ECO:0000256" key="1">
    <source>
        <dbReference type="ARBA" id="ARBA00001935"/>
    </source>
</evidence>
<dbReference type="PANTHER" id="PTHR45138">
    <property type="entry name" value="REGULATORY COMPONENTS OF SENSORY TRANSDUCTION SYSTEM"/>
    <property type="match status" value="1"/>
</dbReference>
<dbReference type="PANTHER" id="PTHR45138:SF9">
    <property type="entry name" value="DIGUANYLATE CYCLASE DGCM-RELATED"/>
    <property type="match status" value="1"/>
</dbReference>
<comment type="caution">
    <text evidence="14">The sequence shown here is derived from an EMBL/GenBank/DDBJ whole genome shotgun (WGS) entry which is preliminary data.</text>
</comment>
<dbReference type="InterPro" id="IPR029787">
    <property type="entry name" value="Nucleotide_cyclase"/>
</dbReference>
<evidence type="ECO:0000256" key="4">
    <source>
        <dbReference type="ARBA" id="ARBA00022692"/>
    </source>
</evidence>
<evidence type="ECO:0000256" key="9">
    <source>
        <dbReference type="ARBA" id="ARBA00023012"/>
    </source>
</evidence>
<protein>
    <recommendedName>
        <fullName evidence="13">GGDEF domain-containing protein</fullName>
    </recommendedName>
</protein>
<dbReference type="Gene3D" id="3.30.70.270">
    <property type="match status" value="1"/>
</dbReference>
<evidence type="ECO:0000256" key="8">
    <source>
        <dbReference type="ARBA" id="ARBA00023008"/>
    </source>
</evidence>
<dbReference type="OrthoDB" id="9812358at2"/>
<feature type="coiled-coil region" evidence="11">
    <location>
        <begin position="146"/>
        <end position="173"/>
    </location>
</feature>
<feature type="domain" description="GGDEF" evidence="13">
    <location>
        <begin position="358"/>
        <end position="491"/>
    </location>
</feature>
<dbReference type="NCBIfam" id="TIGR00254">
    <property type="entry name" value="GGDEF"/>
    <property type="match status" value="1"/>
</dbReference>
<dbReference type="SUPFAM" id="SSF55073">
    <property type="entry name" value="Nucleotide cyclase"/>
    <property type="match status" value="1"/>
</dbReference>
<dbReference type="Gene3D" id="3.30.450.40">
    <property type="match status" value="1"/>
</dbReference>
<dbReference type="EMBL" id="PYSV01000001">
    <property type="protein sequence ID" value="PTA69646.1"/>
    <property type="molecule type" value="Genomic_DNA"/>
</dbReference>
<evidence type="ECO:0000256" key="11">
    <source>
        <dbReference type="SAM" id="Coils"/>
    </source>
</evidence>
<feature type="transmembrane region" description="Helical" evidence="12">
    <location>
        <begin position="59"/>
        <end position="77"/>
    </location>
</feature>
<keyword evidence="15" id="KW-1185">Reference proteome</keyword>
<evidence type="ECO:0000313" key="15">
    <source>
        <dbReference type="Proteomes" id="UP000240317"/>
    </source>
</evidence>
<dbReference type="InterPro" id="IPR050469">
    <property type="entry name" value="Diguanylate_Cyclase"/>
</dbReference>
<accession>A0A2T3WCM4</accession>
<dbReference type="SMART" id="SM00267">
    <property type="entry name" value="GGDEF"/>
    <property type="match status" value="1"/>
</dbReference>
<keyword evidence="10 12" id="KW-0472">Membrane</keyword>
<dbReference type="InterPro" id="IPR003018">
    <property type="entry name" value="GAF"/>
</dbReference>
<keyword evidence="9" id="KW-0902">Two-component regulatory system</keyword>
<reference evidence="14 15" key="1">
    <citation type="submission" date="2018-03" db="EMBL/GenBank/DDBJ databases">
        <title>Draft genome of Deinococcus sp. OD32.</title>
        <authorList>
            <person name="Wang X.-P."/>
            <person name="Du Z.-J."/>
        </authorList>
    </citation>
    <scope>NUCLEOTIDE SEQUENCE [LARGE SCALE GENOMIC DNA]</scope>
    <source>
        <strain evidence="14 15">OD32</strain>
    </source>
</reference>
<keyword evidence="6" id="KW-0256">Endoplasmic reticulum</keyword>
<evidence type="ECO:0000256" key="5">
    <source>
        <dbReference type="ARBA" id="ARBA00022745"/>
    </source>
</evidence>
<dbReference type="InterPro" id="IPR043128">
    <property type="entry name" value="Rev_trsase/Diguanyl_cyclase"/>
</dbReference>
<dbReference type="Pfam" id="PF25487">
    <property type="entry name" value="ETR1_N"/>
    <property type="match status" value="1"/>
</dbReference>
<sequence>MSILRSGWFRILLLLLCGLLLPLLWPGLLPNLWNTSGFGPDHHEGWPPALTALHVGSDLLVWLSYTVIAGLLALLVYRNRAHLPFDWVVLAFGLFIVACGFTHVMHVVVRFVPVYWFDAYVRALTAIVSVATAAALPPLMPRVGQALRATAELQRKEQELQQALRVNTALLNIVELAQERRPPLEVAEHVLLQFRGALQVDWLGLWVQQEAGAQVAAVWHAPEVPAALQGPPPPEPDGGLPGLASATQRSVFVEDYVVHPRAHPLLVQAGVTSVACVPLGGASGPTLVLMAAKVGDNRGWADWERQLFEAARVSVNVALERQSHLLQLESAALQDALTGLGNRRAFEMELHARTARDGPFGLLMMDLDGLKRVNDALGHEAGDQLLRLFGQRLRAQMRAGDRCYRLGGDEFAVLLAHGQPGVEEVLYGRVRRLMAQVQQEGFAQADVSAGIAFFPPEATEAEALLRLADQRMYAMKAQHHRQQPGDDSPLN</sequence>
<evidence type="ECO:0000256" key="3">
    <source>
        <dbReference type="ARBA" id="ARBA00009842"/>
    </source>
</evidence>
<evidence type="ECO:0000256" key="7">
    <source>
        <dbReference type="ARBA" id="ARBA00022989"/>
    </source>
</evidence>